<comment type="caution">
    <text evidence="11">The sequence shown here is derived from an EMBL/GenBank/DDBJ whole genome shotgun (WGS) entry which is preliminary data.</text>
</comment>
<keyword evidence="6 8" id="KW-1133">Transmembrane helix</keyword>
<evidence type="ECO:0000256" key="1">
    <source>
        <dbReference type="ARBA" id="ARBA00004251"/>
    </source>
</evidence>
<dbReference type="GO" id="GO:0042302">
    <property type="term" value="F:structural constituent of cuticle"/>
    <property type="evidence" value="ECO:0007669"/>
    <property type="project" value="UniProtKB-KW"/>
</dbReference>
<keyword evidence="12" id="KW-1185">Reference proteome</keyword>
<keyword evidence="5 9" id="KW-0732">Signal</keyword>
<evidence type="ECO:0000256" key="6">
    <source>
        <dbReference type="ARBA" id="ARBA00022989"/>
    </source>
</evidence>
<name>A0AAN8IBR2_TRICO</name>
<dbReference type="GO" id="GO:0005886">
    <property type="term" value="C:plasma membrane"/>
    <property type="evidence" value="ECO:0007669"/>
    <property type="project" value="UniProtKB-SubCell"/>
</dbReference>
<evidence type="ECO:0000256" key="2">
    <source>
        <dbReference type="ARBA" id="ARBA00022460"/>
    </source>
</evidence>
<evidence type="ECO:0000256" key="5">
    <source>
        <dbReference type="ARBA" id="ARBA00022729"/>
    </source>
</evidence>
<evidence type="ECO:0000256" key="7">
    <source>
        <dbReference type="ARBA" id="ARBA00023136"/>
    </source>
</evidence>
<dbReference type="EMBL" id="WIXE01021438">
    <property type="protein sequence ID" value="KAK5968384.1"/>
    <property type="molecule type" value="Genomic_DNA"/>
</dbReference>
<dbReference type="InterPro" id="IPR051962">
    <property type="entry name" value="Cuticlin"/>
</dbReference>
<protein>
    <submittedName>
        <fullName evidence="11">Zona pellucida domain-containing protein</fullName>
    </submittedName>
</protein>
<evidence type="ECO:0000256" key="3">
    <source>
        <dbReference type="ARBA" id="ARBA00022475"/>
    </source>
</evidence>
<gene>
    <name evidence="11" type="ORF">GCK32_011201</name>
</gene>
<organism evidence="11 12">
    <name type="scientific">Trichostrongylus colubriformis</name>
    <name type="common">Black scour worm</name>
    <dbReference type="NCBI Taxonomy" id="6319"/>
    <lineage>
        <taxon>Eukaryota</taxon>
        <taxon>Metazoa</taxon>
        <taxon>Ecdysozoa</taxon>
        <taxon>Nematoda</taxon>
        <taxon>Chromadorea</taxon>
        <taxon>Rhabditida</taxon>
        <taxon>Rhabditina</taxon>
        <taxon>Rhabditomorpha</taxon>
        <taxon>Strongyloidea</taxon>
        <taxon>Trichostrongylidae</taxon>
        <taxon>Trichostrongylus</taxon>
    </lineage>
</organism>
<reference evidence="11 12" key="1">
    <citation type="submission" date="2019-10" db="EMBL/GenBank/DDBJ databases">
        <title>Assembly and Annotation for the nematode Trichostrongylus colubriformis.</title>
        <authorList>
            <person name="Martin J."/>
        </authorList>
    </citation>
    <scope>NUCLEOTIDE SEQUENCE [LARGE SCALE GENOMIC DNA]</scope>
    <source>
        <strain evidence="11">G859</strain>
        <tissue evidence="11">Whole worm</tissue>
    </source>
</reference>
<feature type="signal peptide" evidence="9">
    <location>
        <begin position="1"/>
        <end position="26"/>
    </location>
</feature>
<evidence type="ECO:0000256" key="4">
    <source>
        <dbReference type="ARBA" id="ARBA00022692"/>
    </source>
</evidence>
<evidence type="ECO:0000313" key="11">
    <source>
        <dbReference type="EMBL" id="KAK5968384.1"/>
    </source>
</evidence>
<feature type="chain" id="PRO_5042940491" evidence="9">
    <location>
        <begin position="27"/>
        <end position="415"/>
    </location>
</feature>
<keyword evidence="3" id="KW-1003">Cell membrane</keyword>
<keyword evidence="7 8" id="KW-0472">Membrane</keyword>
<dbReference type="PANTHER" id="PTHR22907">
    <property type="entry name" value="GH04558P"/>
    <property type="match status" value="1"/>
</dbReference>
<feature type="domain" description="ZP" evidence="10">
    <location>
        <begin position="40"/>
        <end position="327"/>
    </location>
</feature>
<dbReference type="Pfam" id="PF25301">
    <property type="entry name" value="CUT_C"/>
    <property type="match status" value="1"/>
</dbReference>
<dbReference type="PROSITE" id="PS51034">
    <property type="entry name" value="ZP_2"/>
    <property type="match status" value="1"/>
</dbReference>
<dbReference type="Proteomes" id="UP001331761">
    <property type="component" value="Unassembled WGS sequence"/>
</dbReference>
<evidence type="ECO:0000313" key="12">
    <source>
        <dbReference type="Proteomes" id="UP001331761"/>
    </source>
</evidence>
<dbReference type="Pfam" id="PF25057">
    <property type="entry name" value="CUT_N"/>
    <property type="match status" value="1"/>
</dbReference>
<dbReference type="InterPro" id="IPR056953">
    <property type="entry name" value="CUT_N"/>
</dbReference>
<accession>A0AAN8IBR2</accession>
<evidence type="ECO:0000259" key="10">
    <source>
        <dbReference type="PROSITE" id="PS51034"/>
    </source>
</evidence>
<dbReference type="SMART" id="SM00241">
    <property type="entry name" value="ZP"/>
    <property type="match status" value="1"/>
</dbReference>
<feature type="transmembrane region" description="Helical" evidence="8">
    <location>
        <begin position="379"/>
        <end position="403"/>
    </location>
</feature>
<evidence type="ECO:0000256" key="8">
    <source>
        <dbReference type="SAM" id="Phobius"/>
    </source>
</evidence>
<keyword evidence="4 8" id="KW-0812">Transmembrane</keyword>
<dbReference type="AlphaFoldDB" id="A0AAN8IBR2"/>
<proteinExistence type="predicted"/>
<dbReference type="PANTHER" id="PTHR22907:SF34">
    <property type="entry name" value="ZP DOMAIN-CONTAINING PROTEIN"/>
    <property type="match status" value="1"/>
</dbReference>
<dbReference type="InterPro" id="IPR057475">
    <property type="entry name" value="CUT_C"/>
</dbReference>
<evidence type="ECO:0000256" key="9">
    <source>
        <dbReference type="SAM" id="SignalP"/>
    </source>
</evidence>
<comment type="subcellular location">
    <subcellularLocation>
        <location evidence="1">Cell membrane</location>
        <topology evidence="1">Single-pass type I membrane protein</topology>
    </subcellularLocation>
</comment>
<sequence length="415" mass="45860">MDSRSDQMVRRLTGIHLLMAVPMVLADIVDNGLMGEPVIECGSESMSVRFTTRSPFEGHIYVKGHYWSKGCRSDASLEKTANLTVSFTECDVLRQRSASFFPRSFKINSPRGLLLASTVIISFHPMFVTKVDKSYRVQCFYAETAKTVTQNLNVSEGNDMQKNVLVIIGDQDATPSEGRSSNVLHDVAHRLTDETLTSTVPLPECRYQVLAGGKDGTPLKFASVGQQVYHEWTCEPEGKDAGDSSFCATVHSCNVREEGGREVQLLDENGCAVDRYLLNNLEYTSDLTGGQMSQVFKFADQPSLFFQCQIRLSLKEGSSCKRSSDDCPKTLRGKRSTDVKDSNVDVVSQHMTVFDIDDSTGPTTSRQELQPGGICISPLAAGSLLTLFTSTLMICVLSLMSLYCRKEVIHHKLVE</sequence>
<keyword evidence="2" id="KW-0193">Cuticle</keyword>
<dbReference type="InterPro" id="IPR001507">
    <property type="entry name" value="ZP_dom"/>
</dbReference>